<evidence type="ECO:0000313" key="1">
    <source>
        <dbReference type="EMBL" id="KAJ8716999.1"/>
    </source>
</evidence>
<evidence type="ECO:0000313" key="2">
    <source>
        <dbReference type="Proteomes" id="UP001231649"/>
    </source>
</evidence>
<dbReference type="EMBL" id="CM056794">
    <property type="protein sequence ID" value="KAJ8716999.1"/>
    <property type="molecule type" value="Genomic_DNA"/>
</dbReference>
<dbReference type="Proteomes" id="UP001231649">
    <property type="component" value="Chromosome 18"/>
</dbReference>
<reference evidence="1" key="1">
    <citation type="submission" date="2023-03" db="EMBL/GenBank/DDBJ databases">
        <title>Chromosome-level genomes of two armyworms, Mythimna separata and Mythimna loreyi, provide insights into the biosynthesis and reception of sex pheromones.</title>
        <authorList>
            <person name="Zhao H."/>
        </authorList>
    </citation>
    <scope>NUCLEOTIDE SEQUENCE</scope>
    <source>
        <strain evidence="1">BeijingLab</strain>
    </source>
</reference>
<gene>
    <name evidence="1" type="ORF">PYW08_005398</name>
</gene>
<organism evidence="1 2">
    <name type="scientific">Mythimna loreyi</name>
    <dbReference type="NCBI Taxonomy" id="667449"/>
    <lineage>
        <taxon>Eukaryota</taxon>
        <taxon>Metazoa</taxon>
        <taxon>Ecdysozoa</taxon>
        <taxon>Arthropoda</taxon>
        <taxon>Hexapoda</taxon>
        <taxon>Insecta</taxon>
        <taxon>Pterygota</taxon>
        <taxon>Neoptera</taxon>
        <taxon>Endopterygota</taxon>
        <taxon>Lepidoptera</taxon>
        <taxon>Glossata</taxon>
        <taxon>Ditrysia</taxon>
        <taxon>Noctuoidea</taxon>
        <taxon>Noctuidae</taxon>
        <taxon>Noctuinae</taxon>
        <taxon>Hadenini</taxon>
        <taxon>Mythimna</taxon>
    </lineage>
</organism>
<keyword evidence="2" id="KW-1185">Reference proteome</keyword>
<comment type="caution">
    <text evidence="1">The sequence shown here is derived from an EMBL/GenBank/DDBJ whole genome shotgun (WGS) entry which is preliminary data.</text>
</comment>
<protein>
    <submittedName>
        <fullName evidence="1">Uncharacterized protein</fullName>
    </submittedName>
</protein>
<accession>A0ACC2QGK8</accession>
<proteinExistence type="predicted"/>
<sequence>MNSTIARRKIKEIQSALHILVALQLTAHLWPKQAQIQDGDCFDFIIIGAGTAGSVIANRLTEVEDATVLIVETGGDPPLESVIPGLFFYLKKTSFDWDYATEDDGFSQQFHRNKVVELTRGKLLGGSSSINFEPYTRGNPHDFDDWAKITGDDS</sequence>
<name>A0ACC2QGK8_9NEOP</name>